<dbReference type="EC" id="2.1.1.37" evidence="8"/>
<keyword evidence="4" id="KW-0680">Restriction system</keyword>
<evidence type="ECO:0000256" key="7">
    <source>
        <dbReference type="RuleBase" id="RU000416"/>
    </source>
</evidence>
<comment type="caution">
    <text evidence="9">The sequence shown here is derived from an EMBL/GenBank/DDBJ whole genome shotgun (WGS) entry which is preliminary data.</text>
</comment>
<dbReference type="EMBL" id="LZNA01000039">
    <property type="protein sequence ID" value="OBX79820.1"/>
    <property type="molecule type" value="Genomic_DNA"/>
</dbReference>
<dbReference type="AlphaFoldDB" id="A0A1B8QDX2"/>
<dbReference type="GO" id="GO:0044027">
    <property type="term" value="P:negative regulation of gene expression via chromosomal CpG island methylation"/>
    <property type="evidence" value="ECO:0007669"/>
    <property type="project" value="TreeGrafter"/>
</dbReference>
<sequence>MTSNLSIKQPTLISLFAGAGGMDLGFRQAGFDVLLANEYDKTIWPTYEHNHPNPLLKGDIRQFSAADFPDCDGIIGGPPCQSWSAAGALRGIDDARGQLFFDYVRILHAKQPKFFVAENVSGMLAKRHQPAVQNIVAQFEAAGYDVHIALLDAYNYGVAQNRKRVFYVGFRQDLAVTNFTFPSPLTDEEKTTLADAIGDLADNALPAKANNKTNATACAVANHEYFTGGYSPIYMSRNRVCAWDEPSFTIQASGRQAPQHPNAPKMRHIGVNQFEFVGDVSRYRRLSVRECARIQGFPDNFIFIYQSLNDGYKMIGNAVPVRLARVIAEQIYPLVV</sequence>
<dbReference type="Proteomes" id="UP000092616">
    <property type="component" value="Unassembled WGS sequence"/>
</dbReference>
<dbReference type="SUPFAM" id="SSF53335">
    <property type="entry name" value="S-adenosyl-L-methionine-dependent methyltransferases"/>
    <property type="match status" value="1"/>
</dbReference>
<dbReference type="RefSeq" id="WP_067337146.1">
    <property type="nucleotide sequence ID" value="NZ_LZNA01000039.1"/>
</dbReference>
<keyword evidence="1 6" id="KW-0489">Methyltransferase</keyword>
<proteinExistence type="inferred from homology"/>
<dbReference type="GO" id="GO:0032259">
    <property type="term" value="P:methylation"/>
    <property type="evidence" value="ECO:0007669"/>
    <property type="project" value="UniProtKB-KW"/>
</dbReference>
<gene>
    <name evidence="9" type="ORF">A9306_08240</name>
</gene>
<dbReference type="PROSITE" id="PS00095">
    <property type="entry name" value="C5_MTASE_2"/>
    <property type="match status" value="1"/>
</dbReference>
<dbReference type="PANTHER" id="PTHR10629">
    <property type="entry name" value="CYTOSINE-SPECIFIC METHYLTRANSFERASE"/>
    <property type="match status" value="1"/>
</dbReference>
<dbReference type="InterPro" id="IPR031303">
    <property type="entry name" value="C5_meth_CS"/>
</dbReference>
<dbReference type="Gene3D" id="3.40.50.150">
    <property type="entry name" value="Vaccinia Virus protein VP39"/>
    <property type="match status" value="1"/>
</dbReference>
<evidence type="ECO:0000256" key="4">
    <source>
        <dbReference type="ARBA" id="ARBA00022747"/>
    </source>
</evidence>
<dbReference type="NCBIfam" id="TIGR00675">
    <property type="entry name" value="dcm"/>
    <property type="match status" value="1"/>
</dbReference>
<dbReference type="PROSITE" id="PS00094">
    <property type="entry name" value="C5_MTASE_1"/>
    <property type="match status" value="1"/>
</dbReference>
<evidence type="ECO:0000256" key="1">
    <source>
        <dbReference type="ARBA" id="ARBA00022603"/>
    </source>
</evidence>
<dbReference type="PRINTS" id="PR00105">
    <property type="entry name" value="C5METTRFRASE"/>
</dbReference>
<keyword evidence="3 6" id="KW-0949">S-adenosyl-L-methionine</keyword>
<evidence type="ECO:0000256" key="3">
    <source>
        <dbReference type="ARBA" id="ARBA00022691"/>
    </source>
</evidence>
<keyword evidence="2 6" id="KW-0808">Transferase</keyword>
<protein>
    <recommendedName>
        <fullName evidence="8">Cytosine-specific methyltransferase</fullName>
        <ecNumber evidence="8">2.1.1.37</ecNumber>
    </recommendedName>
</protein>
<dbReference type="PROSITE" id="PS51679">
    <property type="entry name" value="SAM_MT_C5"/>
    <property type="match status" value="1"/>
</dbReference>
<reference evidence="9 10" key="1">
    <citation type="submission" date="2016-06" db="EMBL/GenBank/DDBJ databases">
        <title>Draft genome of Moraxella atlantae CCUG 59586.</title>
        <authorList>
            <person name="Salva-Serra F."/>
            <person name="Engstrom-Jakobsson H."/>
            <person name="Thorell K."/>
            <person name="Gonzales-Siles L."/>
            <person name="Karlsson R."/>
            <person name="Boulund F."/>
            <person name="Engstrand L."/>
            <person name="Kristiansson E."/>
            <person name="Moore E."/>
        </authorList>
    </citation>
    <scope>NUCLEOTIDE SEQUENCE [LARGE SCALE GENOMIC DNA]</scope>
    <source>
        <strain evidence="9 10">CCUG 59586</strain>
    </source>
</reference>
<accession>A0A1B8QDX2</accession>
<dbReference type="PANTHER" id="PTHR10629:SF52">
    <property type="entry name" value="DNA (CYTOSINE-5)-METHYLTRANSFERASE 1"/>
    <property type="match status" value="1"/>
</dbReference>
<keyword evidence="10" id="KW-1185">Reference proteome</keyword>
<evidence type="ECO:0000313" key="10">
    <source>
        <dbReference type="Proteomes" id="UP000092616"/>
    </source>
</evidence>
<dbReference type="Gene3D" id="3.90.120.10">
    <property type="entry name" value="DNA Methylase, subunit A, domain 2"/>
    <property type="match status" value="1"/>
</dbReference>
<evidence type="ECO:0000256" key="6">
    <source>
        <dbReference type="PROSITE-ProRule" id="PRU01016"/>
    </source>
</evidence>
<name>A0A1B8QDX2_9GAMM</name>
<dbReference type="InterPro" id="IPR001525">
    <property type="entry name" value="C5_MeTfrase"/>
</dbReference>
<evidence type="ECO:0000256" key="5">
    <source>
        <dbReference type="ARBA" id="ARBA00047422"/>
    </source>
</evidence>
<comment type="similarity">
    <text evidence="6 7">Belongs to the class I-like SAM-binding methyltransferase superfamily. C5-methyltransferase family.</text>
</comment>
<comment type="catalytic activity">
    <reaction evidence="5 8">
        <text>a 2'-deoxycytidine in DNA + S-adenosyl-L-methionine = a 5-methyl-2'-deoxycytidine in DNA + S-adenosyl-L-homocysteine + H(+)</text>
        <dbReference type="Rhea" id="RHEA:13681"/>
        <dbReference type="Rhea" id="RHEA-COMP:11369"/>
        <dbReference type="Rhea" id="RHEA-COMP:11370"/>
        <dbReference type="ChEBI" id="CHEBI:15378"/>
        <dbReference type="ChEBI" id="CHEBI:57856"/>
        <dbReference type="ChEBI" id="CHEBI:59789"/>
        <dbReference type="ChEBI" id="CHEBI:85452"/>
        <dbReference type="ChEBI" id="CHEBI:85454"/>
        <dbReference type="EC" id="2.1.1.37"/>
    </reaction>
</comment>
<dbReference type="Pfam" id="PF00145">
    <property type="entry name" value="DNA_methylase"/>
    <property type="match status" value="1"/>
</dbReference>
<feature type="active site" evidence="6">
    <location>
        <position position="80"/>
    </location>
</feature>
<dbReference type="GO" id="GO:0009307">
    <property type="term" value="P:DNA restriction-modification system"/>
    <property type="evidence" value="ECO:0007669"/>
    <property type="project" value="UniProtKB-KW"/>
</dbReference>
<dbReference type="GO" id="GO:0003677">
    <property type="term" value="F:DNA binding"/>
    <property type="evidence" value="ECO:0007669"/>
    <property type="project" value="TreeGrafter"/>
</dbReference>
<dbReference type="InterPro" id="IPR050390">
    <property type="entry name" value="C5-Methyltransferase"/>
</dbReference>
<dbReference type="CDD" id="cd00315">
    <property type="entry name" value="Cyt_C5_DNA_methylase"/>
    <property type="match status" value="1"/>
</dbReference>
<evidence type="ECO:0000256" key="8">
    <source>
        <dbReference type="RuleBase" id="RU000417"/>
    </source>
</evidence>
<evidence type="ECO:0000313" key="9">
    <source>
        <dbReference type="EMBL" id="OBX79820.1"/>
    </source>
</evidence>
<dbReference type="InterPro" id="IPR029063">
    <property type="entry name" value="SAM-dependent_MTases_sf"/>
</dbReference>
<evidence type="ECO:0000256" key="2">
    <source>
        <dbReference type="ARBA" id="ARBA00022679"/>
    </source>
</evidence>
<dbReference type="InterPro" id="IPR018117">
    <property type="entry name" value="C5_DNA_meth_AS"/>
</dbReference>
<organism evidence="9 10">
    <name type="scientific">Faucicola atlantae</name>
    <dbReference type="NCBI Taxonomy" id="34059"/>
    <lineage>
        <taxon>Bacteria</taxon>
        <taxon>Pseudomonadati</taxon>
        <taxon>Pseudomonadota</taxon>
        <taxon>Gammaproteobacteria</taxon>
        <taxon>Moraxellales</taxon>
        <taxon>Moraxellaceae</taxon>
        <taxon>Faucicola</taxon>
    </lineage>
</organism>
<dbReference type="GO" id="GO:0003886">
    <property type="term" value="F:DNA (cytosine-5-)-methyltransferase activity"/>
    <property type="evidence" value="ECO:0007669"/>
    <property type="project" value="UniProtKB-EC"/>
</dbReference>